<comment type="similarity">
    <text evidence="1">Belongs to the UPF0337 (CsbD) family.</text>
</comment>
<dbReference type="Pfam" id="PF05532">
    <property type="entry name" value="CsbD"/>
    <property type="match status" value="1"/>
</dbReference>
<evidence type="ECO:0000259" key="3">
    <source>
        <dbReference type="Pfam" id="PF05532"/>
    </source>
</evidence>
<accession>A0A1G9VJ31</accession>
<feature type="domain" description="CsbD-like" evidence="3">
    <location>
        <begin position="6"/>
        <end position="58"/>
    </location>
</feature>
<feature type="compositionally biased region" description="Basic and acidic residues" evidence="2">
    <location>
        <begin position="51"/>
        <end position="63"/>
    </location>
</feature>
<evidence type="ECO:0000256" key="1">
    <source>
        <dbReference type="ARBA" id="ARBA00009129"/>
    </source>
</evidence>
<sequence length="63" mass="6396">MSSTTDKIKGAANEALGKAKQGLGDVTGNDKMKAEGAAQELKGKTQSTVGDAKDTVKSATDKL</sequence>
<keyword evidence="5" id="KW-1185">Reference proteome</keyword>
<feature type="region of interest" description="Disordered" evidence="2">
    <location>
        <begin position="1"/>
        <end position="63"/>
    </location>
</feature>
<organism evidence="4 5">
    <name type="scientific">Methylobacterium phyllostachyos</name>
    <dbReference type="NCBI Taxonomy" id="582672"/>
    <lineage>
        <taxon>Bacteria</taxon>
        <taxon>Pseudomonadati</taxon>
        <taxon>Pseudomonadota</taxon>
        <taxon>Alphaproteobacteria</taxon>
        <taxon>Hyphomicrobiales</taxon>
        <taxon>Methylobacteriaceae</taxon>
        <taxon>Methylobacterium</taxon>
    </lineage>
</organism>
<evidence type="ECO:0000313" key="4">
    <source>
        <dbReference type="EMBL" id="SDM72116.1"/>
    </source>
</evidence>
<dbReference type="RefSeq" id="WP_091714230.1">
    <property type="nucleotide sequence ID" value="NZ_FNHS01000003.1"/>
</dbReference>
<proteinExistence type="inferred from homology"/>
<reference evidence="5" key="1">
    <citation type="submission" date="2016-10" db="EMBL/GenBank/DDBJ databases">
        <authorList>
            <person name="Varghese N."/>
            <person name="Submissions S."/>
        </authorList>
    </citation>
    <scope>NUCLEOTIDE SEQUENCE [LARGE SCALE GENOMIC DNA]</scope>
    <source>
        <strain evidence="5">BL47</strain>
    </source>
</reference>
<dbReference type="OrthoDB" id="7226109at2"/>
<name>A0A1G9VJ31_9HYPH</name>
<dbReference type="SUPFAM" id="SSF69047">
    <property type="entry name" value="Hypothetical protein YjbJ"/>
    <property type="match status" value="1"/>
</dbReference>
<dbReference type="Proteomes" id="UP000198704">
    <property type="component" value="Unassembled WGS sequence"/>
</dbReference>
<dbReference type="Gene3D" id="1.10.1470.10">
    <property type="entry name" value="YjbJ"/>
    <property type="match status" value="1"/>
</dbReference>
<dbReference type="InterPro" id="IPR036629">
    <property type="entry name" value="YjbJ_sf"/>
</dbReference>
<evidence type="ECO:0000256" key="2">
    <source>
        <dbReference type="SAM" id="MobiDB-lite"/>
    </source>
</evidence>
<dbReference type="InterPro" id="IPR008462">
    <property type="entry name" value="CsbD"/>
</dbReference>
<dbReference type="STRING" id="582672.SAMN05216360_103206"/>
<protein>
    <submittedName>
        <fullName evidence="4">Uncharacterized conserved protein YjbJ, UPF0337 family</fullName>
    </submittedName>
</protein>
<gene>
    <name evidence="4" type="ORF">SAMN05216360_103206</name>
</gene>
<evidence type="ECO:0000313" key="5">
    <source>
        <dbReference type="Proteomes" id="UP000198704"/>
    </source>
</evidence>
<dbReference type="EMBL" id="FNHS01000003">
    <property type="protein sequence ID" value="SDM72116.1"/>
    <property type="molecule type" value="Genomic_DNA"/>
</dbReference>
<dbReference type="AlphaFoldDB" id="A0A1G9VJ31"/>